<organism evidence="1 2">
    <name type="scientific">Caerostris darwini</name>
    <dbReference type="NCBI Taxonomy" id="1538125"/>
    <lineage>
        <taxon>Eukaryota</taxon>
        <taxon>Metazoa</taxon>
        <taxon>Ecdysozoa</taxon>
        <taxon>Arthropoda</taxon>
        <taxon>Chelicerata</taxon>
        <taxon>Arachnida</taxon>
        <taxon>Araneae</taxon>
        <taxon>Araneomorphae</taxon>
        <taxon>Entelegynae</taxon>
        <taxon>Araneoidea</taxon>
        <taxon>Araneidae</taxon>
        <taxon>Caerostris</taxon>
    </lineage>
</organism>
<reference evidence="1 2" key="1">
    <citation type="submission" date="2021-06" db="EMBL/GenBank/DDBJ databases">
        <title>Caerostris darwini draft genome.</title>
        <authorList>
            <person name="Kono N."/>
            <person name="Arakawa K."/>
        </authorList>
    </citation>
    <scope>NUCLEOTIDE SEQUENCE [LARGE SCALE GENOMIC DNA]</scope>
</reference>
<comment type="caution">
    <text evidence="1">The sequence shown here is derived from an EMBL/GenBank/DDBJ whole genome shotgun (WGS) entry which is preliminary data.</text>
</comment>
<evidence type="ECO:0000313" key="2">
    <source>
        <dbReference type="Proteomes" id="UP001054837"/>
    </source>
</evidence>
<protein>
    <recommendedName>
        <fullName evidence="3">Secreted protein</fullName>
    </recommendedName>
</protein>
<accession>A0AAV4WFY8</accession>
<gene>
    <name evidence="1" type="ORF">CDAR_418341</name>
</gene>
<dbReference type="Proteomes" id="UP001054837">
    <property type="component" value="Unassembled WGS sequence"/>
</dbReference>
<name>A0AAV4WFY8_9ARAC</name>
<evidence type="ECO:0008006" key="3">
    <source>
        <dbReference type="Google" id="ProtNLM"/>
    </source>
</evidence>
<dbReference type="AlphaFoldDB" id="A0AAV4WFY8"/>
<evidence type="ECO:0000313" key="1">
    <source>
        <dbReference type="EMBL" id="GIY81557.1"/>
    </source>
</evidence>
<dbReference type="EMBL" id="BPLQ01014642">
    <property type="protein sequence ID" value="GIY81557.1"/>
    <property type="molecule type" value="Genomic_DNA"/>
</dbReference>
<keyword evidence="2" id="KW-1185">Reference proteome</keyword>
<proteinExistence type="predicted"/>
<sequence>MDCLKSVLQRLLMDLSLLEGTTQSVLVATALVHCFARTISNSPGLSRRLLPTKVISLKCSGDRGFCVGRHRCFVIRAALIKARDN</sequence>